<dbReference type="SUPFAM" id="SSF56349">
    <property type="entry name" value="DNA breaking-rejoining enzymes"/>
    <property type="match status" value="1"/>
</dbReference>
<dbReference type="GO" id="GO:0003677">
    <property type="term" value="F:DNA binding"/>
    <property type="evidence" value="ECO:0007669"/>
    <property type="project" value="UniProtKB-KW"/>
</dbReference>
<evidence type="ECO:0000313" key="3">
    <source>
        <dbReference type="EMBL" id="MCM2680744.1"/>
    </source>
</evidence>
<dbReference type="InterPro" id="IPR011010">
    <property type="entry name" value="DNA_brk_join_enz"/>
</dbReference>
<sequence>MKREEVLEQTAKKAYRRIELHALPALSHFLVDDLRPVHVVKALTPLAKAKKRDTLKRICRIINEIMFLAKASGDIDMNRFEDLIKLFPRYGAPSPSNQPFFV</sequence>
<dbReference type="AlphaFoldDB" id="A0AA41W9W3"/>
<gene>
    <name evidence="3" type="ORF">NAF29_13840</name>
</gene>
<reference evidence="3 4" key="1">
    <citation type="journal article" date="2013" name="Antonie Van Leeuwenhoek">
        <title>Echinimonas agarilytica gen. nov., sp. nov., a new gammaproteobacterium isolated from the sea urchin Strongylocentrotus intermedius.</title>
        <authorList>
            <person name="Nedashkovskaya O.I."/>
            <person name="Stenkova A.M."/>
            <person name="Zhukova N.V."/>
            <person name="Van Trappen S."/>
            <person name="Lee J.S."/>
            <person name="Kim S.B."/>
        </authorList>
    </citation>
    <scope>NUCLEOTIDE SEQUENCE [LARGE SCALE GENOMIC DNA]</scope>
    <source>
        <strain evidence="3 4">KMM 6351</strain>
    </source>
</reference>
<evidence type="ECO:0000259" key="2">
    <source>
        <dbReference type="Pfam" id="PF22022"/>
    </source>
</evidence>
<dbReference type="InterPro" id="IPR053876">
    <property type="entry name" value="Phage_int_M"/>
</dbReference>
<dbReference type="EMBL" id="JAMQGP010000007">
    <property type="protein sequence ID" value="MCM2680744.1"/>
    <property type="molecule type" value="Genomic_DNA"/>
</dbReference>
<evidence type="ECO:0000313" key="4">
    <source>
        <dbReference type="Proteomes" id="UP001165393"/>
    </source>
</evidence>
<protein>
    <recommendedName>
        <fullName evidence="2">Phage integrase central domain-containing protein</fullName>
    </recommendedName>
</protein>
<organism evidence="3 4">
    <name type="scientific">Echinimonas agarilytica</name>
    <dbReference type="NCBI Taxonomy" id="1215918"/>
    <lineage>
        <taxon>Bacteria</taxon>
        <taxon>Pseudomonadati</taxon>
        <taxon>Pseudomonadota</taxon>
        <taxon>Gammaproteobacteria</taxon>
        <taxon>Alteromonadales</taxon>
        <taxon>Echinimonadaceae</taxon>
        <taxon>Echinimonas</taxon>
    </lineage>
</organism>
<feature type="domain" description="Phage integrase central" evidence="2">
    <location>
        <begin position="2"/>
        <end position="83"/>
    </location>
</feature>
<accession>A0AA41W9W3</accession>
<keyword evidence="4" id="KW-1185">Reference proteome</keyword>
<evidence type="ECO:0000256" key="1">
    <source>
        <dbReference type="ARBA" id="ARBA00023125"/>
    </source>
</evidence>
<dbReference type="Proteomes" id="UP001165393">
    <property type="component" value="Unassembled WGS sequence"/>
</dbReference>
<dbReference type="Pfam" id="PF22022">
    <property type="entry name" value="Phage_int_M"/>
    <property type="match status" value="1"/>
</dbReference>
<proteinExistence type="predicted"/>
<comment type="caution">
    <text evidence="3">The sequence shown here is derived from an EMBL/GenBank/DDBJ whole genome shotgun (WGS) entry which is preliminary data.</text>
</comment>
<dbReference type="Gene3D" id="1.10.150.130">
    <property type="match status" value="1"/>
</dbReference>
<name>A0AA41W9W3_9GAMM</name>
<keyword evidence="1" id="KW-0238">DNA-binding</keyword>
<dbReference type="InterPro" id="IPR010998">
    <property type="entry name" value="Integrase_recombinase_N"/>
</dbReference>